<protein>
    <submittedName>
        <fullName evidence="2">Uncharacterized protein</fullName>
    </submittedName>
</protein>
<name>A0A329S285_9STRA</name>
<dbReference type="EMBL" id="MJFZ01000340">
    <property type="protein sequence ID" value="RAW31047.1"/>
    <property type="molecule type" value="Genomic_DNA"/>
</dbReference>
<proteinExistence type="predicted"/>
<keyword evidence="3" id="KW-1185">Reference proteome</keyword>
<dbReference type="STRING" id="29920.A0A329S285"/>
<dbReference type="Proteomes" id="UP000688947">
    <property type="component" value="Unassembled WGS sequence"/>
</dbReference>
<comment type="caution">
    <text evidence="2">The sequence shown here is derived from an EMBL/GenBank/DDBJ whole genome shotgun (WGS) entry which is preliminary data.</text>
</comment>
<reference evidence="1" key="2">
    <citation type="submission" date="2021-01" db="EMBL/GenBank/DDBJ databases">
        <title>Phytophthora aleatoria, a newly-described species from Pinus radiata is distinct from Phytophthora cactorum isolates based on comparative genomics.</title>
        <authorList>
            <person name="Mcdougal R."/>
            <person name="Panda P."/>
            <person name="Williams N."/>
            <person name="Studholme D.J."/>
        </authorList>
    </citation>
    <scope>NUCLEOTIDE SEQUENCE</scope>
    <source>
        <strain evidence="1">NZFS 3830</strain>
    </source>
</reference>
<dbReference type="VEuPathDB" id="FungiDB:PC110_g12606"/>
<sequence length="124" mass="14606">MNYIRFNPDRPDDIPEMIHTELTRFFETCAADENARELLNYEFPMWKDEHWYPRTTSEGDKAIGRMVSVPPNDPEGFYLRIQLCNIRGPASFEELRTVDGMVSETFQEAAQARGLLEDDEEWRQ</sequence>
<organism evidence="2 3">
    <name type="scientific">Phytophthora cactorum</name>
    <dbReference type="NCBI Taxonomy" id="29920"/>
    <lineage>
        <taxon>Eukaryota</taxon>
        <taxon>Sar</taxon>
        <taxon>Stramenopiles</taxon>
        <taxon>Oomycota</taxon>
        <taxon>Peronosporomycetes</taxon>
        <taxon>Peronosporales</taxon>
        <taxon>Peronosporaceae</taxon>
        <taxon>Phytophthora</taxon>
    </lineage>
</organism>
<dbReference type="OrthoDB" id="112966at2759"/>
<reference evidence="2 3" key="1">
    <citation type="submission" date="2018-01" db="EMBL/GenBank/DDBJ databases">
        <title>Draft genome of the strawberry crown rot pathogen Phytophthora cactorum.</title>
        <authorList>
            <person name="Armitage A.D."/>
            <person name="Lysoe E."/>
            <person name="Nellist C.F."/>
            <person name="Harrison R.J."/>
            <person name="Brurberg M.B."/>
        </authorList>
    </citation>
    <scope>NUCLEOTIDE SEQUENCE [LARGE SCALE GENOMIC DNA]</scope>
    <source>
        <strain evidence="2 3">10300</strain>
    </source>
</reference>
<dbReference type="EMBL" id="JAENGZ010002167">
    <property type="protein sequence ID" value="KAG6944633.1"/>
    <property type="molecule type" value="Genomic_DNA"/>
</dbReference>
<gene>
    <name evidence="1" type="ORF">JG687_00017754</name>
    <name evidence="2" type="ORF">PC110_g12606</name>
</gene>
<dbReference type="Proteomes" id="UP000251314">
    <property type="component" value="Unassembled WGS sequence"/>
</dbReference>
<evidence type="ECO:0000313" key="2">
    <source>
        <dbReference type="EMBL" id="RAW31047.1"/>
    </source>
</evidence>
<evidence type="ECO:0000313" key="3">
    <source>
        <dbReference type="Proteomes" id="UP000251314"/>
    </source>
</evidence>
<accession>A0A329S285</accession>
<dbReference type="AlphaFoldDB" id="A0A329S285"/>
<evidence type="ECO:0000313" key="1">
    <source>
        <dbReference type="EMBL" id="KAG6944633.1"/>
    </source>
</evidence>